<protein>
    <recommendedName>
        <fullName evidence="5">F-box domain-containing protein</fullName>
    </recommendedName>
</protein>
<keyword evidence="2" id="KW-0812">Transmembrane</keyword>
<reference evidence="3 4" key="1">
    <citation type="journal article" date="2024" name="Commun. Biol.">
        <title>Comparative genomic analysis of thermophilic fungi reveals convergent evolutionary adaptations and gene losses.</title>
        <authorList>
            <person name="Steindorff A.S."/>
            <person name="Aguilar-Pontes M.V."/>
            <person name="Robinson A.J."/>
            <person name="Andreopoulos B."/>
            <person name="LaButti K."/>
            <person name="Kuo A."/>
            <person name="Mondo S."/>
            <person name="Riley R."/>
            <person name="Otillar R."/>
            <person name="Haridas S."/>
            <person name="Lipzen A."/>
            <person name="Grimwood J."/>
            <person name="Schmutz J."/>
            <person name="Clum A."/>
            <person name="Reid I.D."/>
            <person name="Moisan M.C."/>
            <person name="Butler G."/>
            <person name="Nguyen T.T.M."/>
            <person name="Dewar K."/>
            <person name="Conant G."/>
            <person name="Drula E."/>
            <person name="Henrissat B."/>
            <person name="Hansel C."/>
            <person name="Singer S."/>
            <person name="Hutchinson M.I."/>
            <person name="de Vries R.P."/>
            <person name="Natvig D.O."/>
            <person name="Powell A.J."/>
            <person name="Tsang A."/>
            <person name="Grigoriev I.V."/>
        </authorList>
    </citation>
    <scope>NUCLEOTIDE SEQUENCE [LARGE SCALE GENOMIC DNA]</scope>
    <source>
        <strain evidence="3 4">CBS 620.91</strain>
    </source>
</reference>
<feature type="region of interest" description="Disordered" evidence="1">
    <location>
        <begin position="163"/>
        <end position="199"/>
    </location>
</feature>
<evidence type="ECO:0008006" key="5">
    <source>
        <dbReference type="Google" id="ProtNLM"/>
    </source>
</evidence>
<feature type="transmembrane region" description="Helical" evidence="2">
    <location>
        <begin position="14"/>
        <end position="36"/>
    </location>
</feature>
<evidence type="ECO:0000256" key="1">
    <source>
        <dbReference type="SAM" id="MobiDB-lite"/>
    </source>
</evidence>
<evidence type="ECO:0000313" key="4">
    <source>
        <dbReference type="Proteomes" id="UP001583172"/>
    </source>
</evidence>
<sequence length="459" mass="52776">MGLERVSAFGNKNFAVVVVKVIAAFGLPCEIIAAILRSLDHPRSLLPALLTCRHFYTSFKESHGVEASIIHRQIDPALLPYAVTVAETSRLPLYPRPAASVRSLLDDLYNSPARLASRSLTLPLNTLRSMSRTYEIIQGLAYDFSRRALQQIPSPKETALLKPGVIHSSDDAKNDQDTESEQGTSKEIPAPGATRSPLSPHEQFRFCRAFYRVELFNMLFRGGEFSEEAVRSWFFSRLPPWELEQLGCAHLFLEMEFASGTSLTTHQPFQLSRGICFVHRVITASDYNTKLKLLQSRDEPDGNINHGYYNQGFISALYSVYDAFYEDDGILDERPDEVLRAELAPIRPSRDDWQEKDRDEDPDWGPFHAWLNQHRKNRVATSVMMYEEAWLRARAYVLWDQERMDNEFPDGFGEQAEHPLKYTDEEYDEMIESFDLRSQIWRRGGSGYWSKGDERQREM</sequence>
<keyword evidence="2" id="KW-1133">Transmembrane helix</keyword>
<keyword evidence="4" id="KW-1185">Reference proteome</keyword>
<evidence type="ECO:0000256" key="2">
    <source>
        <dbReference type="SAM" id="Phobius"/>
    </source>
</evidence>
<name>A0ABR3V8R7_HUMIN</name>
<organism evidence="3 4">
    <name type="scientific">Humicola insolens</name>
    <name type="common">Soft-rot fungus</name>
    <dbReference type="NCBI Taxonomy" id="85995"/>
    <lineage>
        <taxon>Eukaryota</taxon>
        <taxon>Fungi</taxon>
        <taxon>Dikarya</taxon>
        <taxon>Ascomycota</taxon>
        <taxon>Pezizomycotina</taxon>
        <taxon>Sordariomycetes</taxon>
        <taxon>Sordariomycetidae</taxon>
        <taxon>Sordariales</taxon>
        <taxon>Chaetomiaceae</taxon>
        <taxon>Mycothermus</taxon>
    </lineage>
</organism>
<gene>
    <name evidence="3" type="ORF">VTJ49DRAFT_3364</name>
</gene>
<keyword evidence="2" id="KW-0472">Membrane</keyword>
<accession>A0ABR3V8R7</accession>
<proteinExistence type="predicted"/>
<dbReference type="Proteomes" id="UP001583172">
    <property type="component" value="Unassembled WGS sequence"/>
</dbReference>
<comment type="caution">
    <text evidence="3">The sequence shown here is derived from an EMBL/GenBank/DDBJ whole genome shotgun (WGS) entry which is preliminary data.</text>
</comment>
<dbReference type="EMBL" id="JAZGSY010000259">
    <property type="protein sequence ID" value="KAL1837836.1"/>
    <property type="molecule type" value="Genomic_DNA"/>
</dbReference>
<evidence type="ECO:0000313" key="3">
    <source>
        <dbReference type="EMBL" id="KAL1837836.1"/>
    </source>
</evidence>